<reference evidence="1" key="1">
    <citation type="submission" date="2024-01" db="EMBL/GenBank/DDBJ databases">
        <authorList>
            <person name="Webb A."/>
        </authorList>
    </citation>
    <scope>NUCLEOTIDE SEQUENCE</scope>
    <source>
        <strain evidence="1">Pm1</strain>
    </source>
</reference>
<proteinExistence type="predicted"/>
<dbReference type="EMBL" id="CAKLBY020000086">
    <property type="protein sequence ID" value="CAK7925333.1"/>
    <property type="molecule type" value="Genomic_DNA"/>
</dbReference>
<evidence type="ECO:0000313" key="1">
    <source>
        <dbReference type="EMBL" id="CAK7925333.1"/>
    </source>
</evidence>
<organism evidence="1 2">
    <name type="scientific">Peronospora matthiolae</name>
    <dbReference type="NCBI Taxonomy" id="2874970"/>
    <lineage>
        <taxon>Eukaryota</taxon>
        <taxon>Sar</taxon>
        <taxon>Stramenopiles</taxon>
        <taxon>Oomycota</taxon>
        <taxon>Peronosporomycetes</taxon>
        <taxon>Peronosporales</taxon>
        <taxon>Peronosporaceae</taxon>
        <taxon>Peronospora</taxon>
    </lineage>
</organism>
<protein>
    <submittedName>
        <fullName evidence="1">Uncharacterized protein</fullName>
    </submittedName>
</protein>
<sequence>MIPRERSPPWPRNRFVIDSTSKTLALGKRRLLSQGPVRSSANSSVAVFPIQFDSSRYRPVVAVSTRVS</sequence>
<comment type="caution">
    <text evidence="1">The sequence shown here is derived from an EMBL/GenBank/DDBJ whole genome shotgun (WGS) entry which is preliminary data.</text>
</comment>
<dbReference type="Proteomes" id="UP001162060">
    <property type="component" value="Unassembled WGS sequence"/>
</dbReference>
<evidence type="ECO:0000313" key="2">
    <source>
        <dbReference type="Proteomes" id="UP001162060"/>
    </source>
</evidence>
<dbReference type="AlphaFoldDB" id="A0AAV1TW86"/>
<gene>
    <name evidence="1" type="ORF">PM001_LOCUS10483</name>
</gene>
<accession>A0AAV1TW86</accession>
<name>A0AAV1TW86_9STRA</name>